<dbReference type="InterPro" id="IPR027728">
    <property type="entry name" value="Topless_fam"/>
</dbReference>
<sequence>MGPDLYKFYFWAKIDWNVGGEEHTENIQEEMNVIDMPDTDVADVESSEDDEAGSEDASPRIRFNKDGALLAVSSNENGIKILANTNGLRLLRTFENLSYDAASRTPEAPKVRWGVG</sequence>
<protein>
    <submittedName>
        <fullName evidence="2">Uncharacterized protein</fullName>
    </submittedName>
</protein>
<accession>A0AAD8L3Y2</accession>
<evidence type="ECO:0000313" key="3">
    <source>
        <dbReference type="Proteomes" id="UP001229421"/>
    </source>
</evidence>
<dbReference type="PANTHER" id="PTHR44083:SF45">
    <property type="entry name" value="TOPLESS-RELATED PROTEIN 1"/>
    <property type="match status" value="1"/>
</dbReference>
<evidence type="ECO:0000256" key="1">
    <source>
        <dbReference type="SAM" id="MobiDB-lite"/>
    </source>
</evidence>
<dbReference type="EMBL" id="JAUHHV010000003">
    <property type="protein sequence ID" value="KAK1430825.1"/>
    <property type="molecule type" value="Genomic_DNA"/>
</dbReference>
<feature type="compositionally biased region" description="Acidic residues" evidence="1">
    <location>
        <begin position="37"/>
        <end position="54"/>
    </location>
</feature>
<organism evidence="2 3">
    <name type="scientific">Tagetes erecta</name>
    <name type="common">African marigold</name>
    <dbReference type="NCBI Taxonomy" id="13708"/>
    <lineage>
        <taxon>Eukaryota</taxon>
        <taxon>Viridiplantae</taxon>
        <taxon>Streptophyta</taxon>
        <taxon>Embryophyta</taxon>
        <taxon>Tracheophyta</taxon>
        <taxon>Spermatophyta</taxon>
        <taxon>Magnoliopsida</taxon>
        <taxon>eudicotyledons</taxon>
        <taxon>Gunneridae</taxon>
        <taxon>Pentapetalae</taxon>
        <taxon>asterids</taxon>
        <taxon>campanulids</taxon>
        <taxon>Asterales</taxon>
        <taxon>Asteraceae</taxon>
        <taxon>Asteroideae</taxon>
        <taxon>Heliantheae alliance</taxon>
        <taxon>Tageteae</taxon>
        <taxon>Tagetes</taxon>
    </lineage>
</organism>
<dbReference type="GO" id="GO:0006355">
    <property type="term" value="P:regulation of DNA-templated transcription"/>
    <property type="evidence" value="ECO:0007669"/>
    <property type="project" value="InterPro"/>
</dbReference>
<reference evidence="2" key="1">
    <citation type="journal article" date="2023" name="bioRxiv">
        <title>Improved chromosome-level genome assembly for marigold (Tagetes erecta).</title>
        <authorList>
            <person name="Jiang F."/>
            <person name="Yuan L."/>
            <person name="Wang S."/>
            <person name="Wang H."/>
            <person name="Xu D."/>
            <person name="Wang A."/>
            <person name="Fan W."/>
        </authorList>
    </citation>
    <scope>NUCLEOTIDE SEQUENCE</scope>
    <source>
        <strain evidence="2">WSJ</strain>
        <tissue evidence="2">Leaf</tissue>
    </source>
</reference>
<evidence type="ECO:0000313" key="2">
    <source>
        <dbReference type="EMBL" id="KAK1430825.1"/>
    </source>
</evidence>
<keyword evidence="3" id="KW-1185">Reference proteome</keyword>
<dbReference type="Proteomes" id="UP001229421">
    <property type="component" value="Unassembled WGS sequence"/>
</dbReference>
<gene>
    <name evidence="2" type="ORF">QVD17_13862</name>
</gene>
<dbReference type="PANTHER" id="PTHR44083">
    <property type="entry name" value="TOPLESS-RELATED PROTEIN 1-RELATED"/>
    <property type="match status" value="1"/>
</dbReference>
<dbReference type="AlphaFoldDB" id="A0AAD8L3Y2"/>
<name>A0AAD8L3Y2_TARER</name>
<comment type="caution">
    <text evidence="2">The sequence shown here is derived from an EMBL/GenBank/DDBJ whole genome shotgun (WGS) entry which is preliminary data.</text>
</comment>
<feature type="region of interest" description="Disordered" evidence="1">
    <location>
        <begin position="35"/>
        <end position="59"/>
    </location>
</feature>
<proteinExistence type="predicted"/>